<dbReference type="InterPro" id="IPR011944">
    <property type="entry name" value="Steroid_delta5-4_isomerase"/>
</dbReference>
<dbReference type="Pfam" id="PF12680">
    <property type="entry name" value="SnoaL_2"/>
    <property type="match status" value="1"/>
</dbReference>
<feature type="domain" description="SnoaL-like" evidence="1">
    <location>
        <begin position="15"/>
        <end position="122"/>
    </location>
</feature>
<dbReference type="InterPro" id="IPR032710">
    <property type="entry name" value="NTF2-like_dom_sf"/>
</dbReference>
<gene>
    <name evidence="2" type="ORF">ACFFLM_22730</name>
</gene>
<dbReference type="Gene3D" id="3.10.450.50">
    <property type="match status" value="1"/>
</dbReference>
<evidence type="ECO:0000313" key="2">
    <source>
        <dbReference type="EMBL" id="MFB9994774.1"/>
    </source>
</evidence>
<protein>
    <submittedName>
        <fullName evidence="2">SgcJ/EcaC family oxidoreductase</fullName>
    </submittedName>
</protein>
<comment type="caution">
    <text evidence="2">The sequence shown here is derived from an EMBL/GenBank/DDBJ whole genome shotgun (WGS) entry which is preliminary data.</text>
</comment>
<proteinExistence type="predicted"/>
<sequence>MTQIDQGAVLQVIHHLVDQWKTLDPQRFSASFAADAEFTDVIGNTARGRAAIAELHVMPFTKLFKDAIIEVGQVSVKFVTSDVASVGVHWRMHGHRSFQGESLPPRQGFLHVVVTLQDGKWWPVVVHNADHTATYSRNGDGA</sequence>
<dbReference type="RefSeq" id="WP_380016055.1">
    <property type="nucleotide sequence ID" value="NZ_JBHLYR010000065.1"/>
</dbReference>
<dbReference type="Proteomes" id="UP001589733">
    <property type="component" value="Unassembled WGS sequence"/>
</dbReference>
<evidence type="ECO:0000259" key="1">
    <source>
        <dbReference type="Pfam" id="PF12680"/>
    </source>
</evidence>
<dbReference type="NCBIfam" id="TIGR02246">
    <property type="entry name" value="SgcJ/EcaC family oxidoreductase"/>
    <property type="match status" value="1"/>
</dbReference>
<dbReference type="EMBL" id="JBHLYR010000065">
    <property type="protein sequence ID" value="MFB9994774.1"/>
    <property type="molecule type" value="Genomic_DNA"/>
</dbReference>
<accession>A0ABV6B4U1</accession>
<name>A0ABV6B4U1_9DEIO</name>
<dbReference type="SUPFAM" id="SSF54427">
    <property type="entry name" value="NTF2-like"/>
    <property type="match status" value="1"/>
</dbReference>
<dbReference type="InterPro" id="IPR037401">
    <property type="entry name" value="SnoaL-like"/>
</dbReference>
<organism evidence="2 3">
    <name type="scientific">Deinococcus oregonensis</name>
    <dbReference type="NCBI Taxonomy" id="1805970"/>
    <lineage>
        <taxon>Bacteria</taxon>
        <taxon>Thermotogati</taxon>
        <taxon>Deinococcota</taxon>
        <taxon>Deinococci</taxon>
        <taxon>Deinococcales</taxon>
        <taxon>Deinococcaceae</taxon>
        <taxon>Deinococcus</taxon>
    </lineage>
</organism>
<evidence type="ECO:0000313" key="3">
    <source>
        <dbReference type="Proteomes" id="UP001589733"/>
    </source>
</evidence>
<keyword evidence="3" id="KW-1185">Reference proteome</keyword>
<reference evidence="2 3" key="1">
    <citation type="submission" date="2024-09" db="EMBL/GenBank/DDBJ databases">
        <authorList>
            <person name="Sun Q."/>
            <person name="Mori K."/>
        </authorList>
    </citation>
    <scope>NUCLEOTIDE SEQUENCE [LARGE SCALE GENOMIC DNA]</scope>
    <source>
        <strain evidence="2 3">JCM 13503</strain>
    </source>
</reference>